<evidence type="ECO:0000256" key="1">
    <source>
        <dbReference type="SAM" id="Phobius"/>
    </source>
</evidence>
<name>A0ABV5AE83_9BACL</name>
<feature type="transmembrane region" description="Helical" evidence="1">
    <location>
        <begin position="40"/>
        <end position="58"/>
    </location>
</feature>
<keyword evidence="1" id="KW-1133">Transmembrane helix</keyword>
<comment type="caution">
    <text evidence="2">The sequence shown here is derived from an EMBL/GenBank/DDBJ whole genome shotgun (WGS) entry which is preliminary data.</text>
</comment>
<evidence type="ECO:0000313" key="3">
    <source>
        <dbReference type="Proteomes" id="UP001579974"/>
    </source>
</evidence>
<keyword evidence="1" id="KW-0812">Transmembrane</keyword>
<keyword evidence="1" id="KW-0472">Membrane</keyword>
<evidence type="ECO:0000313" key="2">
    <source>
        <dbReference type="EMBL" id="MFB5190473.1"/>
    </source>
</evidence>
<sequence length="59" mass="6844">MRPWIPVVHPLLLTMFMCLLTLGVVLTVVWNARRRRIKEVVWLVIAYCTFAVFTILAAT</sequence>
<organism evidence="2 3">
    <name type="scientific">Alicyclobacillus fastidiosus</name>
    <dbReference type="NCBI Taxonomy" id="392011"/>
    <lineage>
        <taxon>Bacteria</taxon>
        <taxon>Bacillati</taxon>
        <taxon>Bacillota</taxon>
        <taxon>Bacilli</taxon>
        <taxon>Bacillales</taxon>
        <taxon>Alicyclobacillaceae</taxon>
        <taxon>Alicyclobacillus</taxon>
    </lineage>
</organism>
<keyword evidence="3" id="KW-1185">Reference proteome</keyword>
<dbReference type="Proteomes" id="UP001579974">
    <property type="component" value="Unassembled WGS sequence"/>
</dbReference>
<dbReference type="RefSeq" id="WP_275474894.1">
    <property type="nucleotide sequence ID" value="NZ_CP162940.1"/>
</dbReference>
<dbReference type="EMBL" id="JBDXSU010000006">
    <property type="protein sequence ID" value="MFB5190473.1"/>
    <property type="molecule type" value="Genomic_DNA"/>
</dbReference>
<reference evidence="2 3" key="1">
    <citation type="journal article" date="2024" name="Int. J. Mol. Sci.">
        <title>Exploration of Alicyclobacillus spp. Genome in Search of Antibiotic Resistance.</title>
        <authorList>
            <person name="Bucka-Kolendo J."/>
            <person name="Kiousi D.E."/>
            <person name="Dekowska A."/>
            <person name="Mikolajczuk-Szczyrba A."/>
            <person name="Karadedos D.M."/>
            <person name="Michael P."/>
            <person name="Galanis A."/>
            <person name="Sokolowska B."/>
        </authorList>
    </citation>
    <scope>NUCLEOTIDE SEQUENCE [LARGE SCALE GENOMIC DNA]</scope>
    <source>
        <strain evidence="2 3">KKP 3000</strain>
    </source>
</reference>
<protein>
    <submittedName>
        <fullName evidence="2">Uncharacterized protein</fullName>
    </submittedName>
</protein>
<gene>
    <name evidence="2" type="ORF">KKP3000_003938</name>
</gene>
<proteinExistence type="predicted"/>
<accession>A0ABV5AE83</accession>
<feature type="transmembrane region" description="Helical" evidence="1">
    <location>
        <begin position="12"/>
        <end position="33"/>
    </location>
</feature>